<dbReference type="SMART" id="SM00886">
    <property type="entry name" value="Dabb"/>
    <property type="match status" value="1"/>
</dbReference>
<feature type="domain" description="Stress-response A/B barrel" evidence="2">
    <location>
        <begin position="42"/>
        <end position="143"/>
    </location>
</feature>
<keyword evidence="4" id="KW-1185">Reference proteome</keyword>
<dbReference type="AlphaFoldDB" id="A0A9W9EJ26"/>
<comment type="caution">
    <text evidence="3">The sequence shown here is derived from an EMBL/GenBank/DDBJ whole genome shotgun (WGS) entry which is preliminary data.</text>
</comment>
<protein>
    <recommendedName>
        <fullName evidence="2">Stress-response A/B barrel domain-containing protein</fullName>
    </recommendedName>
</protein>
<dbReference type="SUPFAM" id="SSF54909">
    <property type="entry name" value="Dimeric alpha+beta barrel"/>
    <property type="match status" value="1"/>
</dbReference>
<dbReference type="InterPro" id="IPR013097">
    <property type="entry name" value="Dabb"/>
</dbReference>
<evidence type="ECO:0000256" key="1">
    <source>
        <dbReference type="SAM" id="MobiDB-lite"/>
    </source>
</evidence>
<dbReference type="OrthoDB" id="42919at2759"/>
<accession>A0A9W9EJ26</accession>
<evidence type="ECO:0000313" key="4">
    <source>
        <dbReference type="Proteomes" id="UP001149074"/>
    </source>
</evidence>
<gene>
    <name evidence="3" type="ORF">N7532_011659</name>
</gene>
<sequence>MPVYHVGKFRPPTYSYSTQSPKLDHPQPGNPLPSSDMVGKLTEVPVLFRLKAGVSQVQLATWSEKARGMVGQIPVLMHESGLVSLQANQPLPISIPRAKGFDMGLVAVLEKAEDVVTYATHPAHLEVHKMREELCEDTLAYDLEF</sequence>
<name>A0A9W9EJ26_9EURO</name>
<dbReference type="PROSITE" id="PS51502">
    <property type="entry name" value="S_R_A_B_BARREL"/>
    <property type="match status" value="1"/>
</dbReference>
<reference evidence="3" key="2">
    <citation type="journal article" date="2023" name="IMA Fungus">
        <title>Comparative genomic study of the Penicillium genus elucidates a diverse pangenome and 15 lateral gene transfer events.</title>
        <authorList>
            <person name="Petersen C."/>
            <person name="Sorensen T."/>
            <person name="Nielsen M.R."/>
            <person name="Sondergaard T.E."/>
            <person name="Sorensen J.L."/>
            <person name="Fitzpatrick D.A."/>
            <person name="Frisvad J.C."/>
            <person name="Nielsen K.L."/>
        </authorList>
    </citation>
    <scope>NUCLEOTIDE SEQUENCE</scope>
    <source>
        <strain evidence="3">IBT 30761</strain>
    </source>
</reference>
<reference evidence="3" key="1">
    <citation type="submission" date="2022-11" db="EMBL/GenBank/DDBJ databases">
        <authorList>
            <person name="Petersen C."/>
        </authorList>
    </citation>
    <scope>NUCLEOTIDE SEQUENCE</scope>
    <source>
        <strain evidence="3">IBT 30761</strain>
    </source>
</reference>
<dbReference type="EMBL" id="JAPQKI010000011">
    <property type="protein sequence ID" value="KAJ5082616.1"/>
    <property type="molecule type" value="Genomic_DNA"/>
</dbReference>
<dbReference type="Pfam" id="PF07876">
    <property type="entry name" value="Dabb"/>
    <property type="match status" value="1"/>
</dbReference>
<proteinExistence type="predicted"/>
<evidence type="ECO:0000259" key="2">
    <source>
        <dbReference type="PROSITE" id="PS51502"/>
    </source>
</evidence>
<dbReference type="InterPro" id="IPR011008">
    <property type="entry name" value="Dimeric_a/b-barrel"/>
</dbReference>
<dbReference type="GeneID" id="81363129"/>
<dbReference type="Proteomes" id="UP001149074">
    <property type="component" value="Unassembled WGS sequence"/>
</dbReference>
<dbReference type="RefSeq" id="XP_056469138.1">
    <property type="nucleotide sequence ID" value="XM_056624150.1"/>
</dbReference>
<organism evidence="3 4">
    <name type="scientific">Penicillium argentinense</name>
    <dbReference type="NCBI Taxonomy" id="1131581"/>
    <lineage>
        <taxon>Eukaryota</taxon>
        <taxon>Fungi</taxon>
        <taxon>Dikarya</taxon>
        <taxon>Ascomycota</taxon>
        <taxon>Pezizomycotina</taxon>
        <taxon>Eurotiomycetes</taxon>
        <taxon>Eurotiomycetidae</taxon>
        <taxon>Eurotiales</taxon>
        <taxon>Aspergillaceae</taxon>
        <taxon>Penicillium</taxon>
    </lineage>
</organism>
<evidence type="ECO:0000313" key="3">
    <source>
        <dbReference type="EMBL" id="KAJ5082616.1"/>
    </source>
</evidence>
<feature type="region of interest" description="Disordered" evidence="1">
    <location>
        <begin position="15"/>
        <end position="34"/>
    </location>
</feature>
<dbReference type="Gene3D" id="3.30.70.100">
    <property type="match status" value="1"/>
</dbReference>